<dbReference type="PANTHER" id="PTHR48111">
    <property type="entry name" value="REGULATOR OF RPOS"/>
    <property type="match status" value="1"/>
</dbReference>
<reference evidence="10 11" key="1">
    <citation type="submission" date="2018-10" db="EMBL/GenBank/DDBJ databases">
        <title>Complete genome sequences of Arcobacter cryaerophilus strains ATCC 43158 and ATCC 49615.</title>
        <authorList>
            <person name="Miller W.G."/>
            <person name="Yee E."/>
            <person name="Bono J.L."/>
        </authorList>
    </citation>
    <scope>NUCLEOTIDE SEQUENCE [LARGE SCALE GENOMIC DNA]</scope>
    <source>
        <strain evidence="10 11">ATCC 43158</strain>
    </source>
</reference>
<dbReference type="InterPro" id="IPR011006">
    <property type="entry name" value="CheY-like_superfamily"/>
</dbReference>
<dbReference type="GeneID" id="56460727"/>
<dbReference type="PROSITE" id="PS51755">
    <property type="entry name" value="OMPR_PHOB"/>
    <property type="match status" value="1"/>
</dbReference>
<protein>
    <submittedName>
        <fullName evidence="10">Two-component system response regulator</fullName>
    </submittedName>
</protein>
<evidence type="ECO:0000259" key="9">
    <source>
        <dbReference type="PROSITE" id="PS51755"/>
    </source>
</evidence>
<dbReference type="InterPro" id="IPR016032">
    <property type="entry name" value="Sig_transdc_resp-reg_C-effctor"/>
</dbReference>
<dbReference type="Pfam" id="PF00072">
    <property type="entry name" value="Response_reg"/>
    <property type="match status" value="1"/>
</dbReference>
<dbReference type="GO" id="GO:0005829">
    <property type="term" value="C:cytosol"/>
    <property type="evidence" value="ECO:0007669"/>
    <property type="project" value="TreeGrafter"/>
</dbReference>
<feature type="domain" description="Response regulatory" evidence="8">
    <location>
        <begin position="12"/>
        <end position="126"/>
    </location>
</feature>
<dbReference type="GO" id="GO:0006355">
    <property type="term" value="P:regulation of DNA-templated transcription"/>
    <property type="evidence" value="ECO:0007669"/>
    <property type="project" value="InterPro"/>
</dbReference>
<proteinExistence type="predicted"/>
<dbReference type="Gene3D" id="1.10.10.10">
    <property type="entry name" value="Winged helix-like DNA-binding domain superfamily/Winged helix DNA-binding domain"/>
    <property type="match status" value="1"/>
</dbReference>
<keyword evidence="5" id="KW-0804">Transcription</keyword>
<dbReference type="InterPro" id="IPR001867">
    <property type="entry name" value="OmpR/PhoB-type_DNA-bd"/>
</dbReference>
<feature type="modified residue" description="4-aspartylphosphate" evidence="6">
    <location>
        <position position="61"/>
    </location>
</feature>
<gene>
    <name evidence="10" type="ORF">ACRYA_0505</name>
</gene>
<dbReference type="SUPFAM" id="SSF46894">
    <property type="entry name" value="C-terminal effector domain of the bipartite response regulators"/>
    <property type="match status" value="1"/>
</dbReference>
<evidence type="ECO:0000256" key="1">
    <source>
        <dbReference type="ARBA" id="ARBA00022553"/>
    </source>
</evidence>
<keyword evidence="1 6" id="KW-0597">Phosphoprotein</keyword>
<dbReference type="PROSITE" id="PS50110">
    <property type="entry name" value="RESPONSE_REGULATORY"/>
    <property type="match status" value="1"/>
</dbReference>
<evidence type="ECO:0000256" key="4">
    <source>
        <dbReference type="ARBA" id="ARBA00023125"/>
    </source>
</evidence>
<evidence type="ECO:0000256" key="2">
    <source>
        <dbReference type="ARBA" id="ARBA00023012"/>
    </source>
</evidence>
<organism evidence="10 11">
    <name type="scientific">Aliarcobacter cryaerophilus ATCC 43158</name>
    <dbReference type="NCBI Taxonomy" id="1032070"/>
    <lineage>
        <taxon>Bacteria</taxon>
        <taxon>Pseudomonadati</taxon>
        <taxon>Campylobacterota</taxon>
        <taxon>Epsilonproteobacteria</taxon>
        <taxon>Campylobacterales</taxon>
        <taxon>Arcobacteraceae</taxon>
        <taxon>Aliarcobacter</taxon>
    </lineage>
</organism>
<evidence type="ECO:0000313" key="10">
    <source>
        <dbReference type="EMBL" id="AYJ79652.1"/>
    </source>
</evidence>
<dbReference type="InterPro" id="IPR001789">
    <property type="entry name" value="Sig_transdc_resp-reg_receiver"/>
</dbReference>
<dbReference type="AlphaFoldDB" id="A0AAD0TSB5"/>
<evidence type="ECO:0000256" key="6">
    <source>
        <dbReference type="PROSITE-ProRule" id="PRU00169"/>
    </source>
</evidence>
<dbReference type="CDD" id="cd00156">
    <property type="entry name" value="REC"/>
    <property type="match status" value="1"/>
</dbReference>
<dbReference type="SMART" id="SM00448">
    <property type="entry name" value="REC"/>
    <property type="match status" value="1"/>
</dbReference>
<keyword evidence="2" id="KW-0902">Two-component regulatory system</keyword>
<keyword evidence="3" id="KW-0805">Transcription regulation</keyword>
<dbReference type="Gene3D" id="3.40.50.2300">
    <property type="match status" value="1"/>
</dbReference>
<evidence type="ECO:0000256" key="3">
    <source>
        <dbReference type="ARBA" id="ARBA00023015"/>
    </source>
</evidence>
<dbReference type="GO" id="GO:0000156">
    <property type="term" value="F:phosphorelay response regulator activity"/>
    <property type="evidence" value="ECO:0007669"/>
    <property type="project" value="TreeGrafter"/>
</dbReference>
<dbReference type="InterPro" id="IPR036388">
    <property type="entry name" value="WH-like_DNA-bd_sf"/>
</dbReference>
<name>A0AAD0TSB5_9BACT</name>
<feature type="domain" description="OmpR/PhoB-type" evidence="9">
    <location>
        <begin position="132"/>
        <end position="227"/>
    </location>
</feature>
<evidence type="ECO:0000256" key="5">
    <source>
        <dbReference type="ARBA" id="ARBA00023163"/>
    </source>
</evidence>
<accession>A0AAD0TSB5</accession>
<dbReference type="InterPro" id="IPR039420">
    <property type="entry name" value="WalR-like"/>
</dbReference>
<dbReference type="RefSeq" id="WP_105916752.1">
    <property type="nucleotide sequence ID" value="NZ_CP021072.1"/>
</dbReference>
<sequence>MFKNLTILKNLTVLYAEDDLVIQDSISRILRMFFKDVIIASDGKEAIEIYNSRKIDILILDYVMPNLNGYETAKTVRENNKKIPILITSAYTDKEKLLNAIELNLIKYIEKPILYDDLIKVFENIIKYMQENNLLQIKLDENIYYSFVNKNIIKNTEEITLTKNEVLFLELLLEKPNHLISKYIIENIVFKASVDENTLRNMVYRLRKKINTDIITTIKDLGYLIKIK</sequence>
<dbReference type="PANTHER" id="PTHR48111:SF1">
    <property type="entry name" value="TWO-COMPONENT RESPONSE REGULATOR ORR33"/>
    <property type="match status" value="1"/>
</dbReference>
<dbReference type="Proteomes" id="UP000273809">
    <property type="component" value="Chromosome"/>
</dbReference>
<dbReference type="GO" id="GO:0000976">
    <property type="term" value="F:transcription cis-regulatory region binding"/>
    <property type="evidence" value="ECO:0007669"/>
    <property type="project" value="TreeGrafter"/>
</dbReference>
<evidence type="ECO:0000256" key="7">
    <source>
        <dbReference type="PROSITE-ProRule" id="PRU01091"/>
    </source>
</evidence>
<dbReference type="SMART" id="SM00862">
    <property type="entry name" value="Trans_reg_C"/>
    <property type="match status" value="1"/>
</dbReference>
<feature type="DNA-binding region" description="OmpR/PhoB-type" evidence="7">
    <location>
        <begin position="132"/>
        <end position="227"/>
    </location>
</feature>
<evidence type="ECO:0000313" key="11">
    <source>
        <dbReference type="Proteomes" id="UP000273809"/>
    </source>
</evidence>
<dbReference type="SUPFAM" id="SSF52172">
    <property type="entry name" value="CheY-like"/>
    <property type="match status" value="1"/>
</dbReference>
<dbReference type="GO" id="GO:0032993">
    <property type="term" value="C:protein-DNA complex"/>
    <property type="evidence" value="ECO:0007669"/>
    <property type="project" value="TreeGrafter"/>
</dbReference>
<dbReference type="EMBL" id="CP032823">
    <property type="protein sequence ID" value="AYJ79652.1"/>
    <property type="molecule type" value="Genomic_DNA"/>
</dbReference>
<keyword evidence="4 7" id="KW-0238">DNA-binding</keyword>
<dbReference type="Pfam" id="PF00486">
    <property type="entry name" value="Trans_reg_C"/>
    <property type="match status" value="1"/>
</dbReference>
<evidence type="ECO:0000259" key="8">
    <source>
        <dbReference type="PROSITE" id="PS50110"/>
    </source>
</evidence>
<dbReference type="KEGG" id="acre:ACRYA_0505"/>